<organism evidence="1 2">
    <name type="scientific">Devosia yakushimensis</name>
    <dbReference type="NCBI Taxonomy" id="470028"/>
    <lineage>
        <taxon>Bacteria</taxon>
        <taxon>Pseudomonadati</taxon>
        <taxon>Pseudomonadota</taxon>
        <taxon>Alphaproteobacteria</taxon>
        <taxon>Hyphomicrobiales</taxon>
        <taxon>Devosiaceae</taxon>
        <taxon>Devosia</taxon>
    </lineage>
</organism>
<name>A0ABQ5U9K7_9HYPH</name>
<dbReference type="RefSeq" id="WP_284388048.1">
    <property type="nucleotide sequence ID" value="NZ_BSNG01000001.1"/>
</dbReference>
<keyword evidence="2" id="KW-1185">Reference proteome</keyword>
<dbReference type="EMBL" id="BSNG01000001">
    <property type="protein sequence ID" value="GLQ08820.1"/>
    <property type="molecule type" value="Genomic_DNA"/>
</dbReference>
<protein>
    <submittedName>
        <fullName evidence="1">Uncharacterized protein</fullName>
    </submittedName>
</protein>
<evidence type="ECO:0000313" key="2">
    <source>
        <dbReference type="Proteomes" id="UP001161406"/>
    </source>
</evidence>
<accession>A0ABQ5U9K7</accession>
<reference evidence="1" key="1">
    <citation type="journal article" date="2014" name="Int. J. Syst. Evol. Microbiol.">
        <title>Complete genome of a new Firmicutes species belonging to the dominant human colonic microbiota ('Ruminococcus bicirculans') reveals two chromosomes and a selective capacity to utilize plant glucans.</title>
        <authorList>
            <consortium name="NISC Comparative Sequencing Program"/>
            <person name="Wegmann U."/>
            <person name="Louis P."/>
            <person name="Goesmann A."/>
            <person name="Henrissat B."/>
            <person name="Duncan S.H."/>
            <person name="Flint H.J."/>
        </authorList>
    </citation>
    <scope>NUCLEOTIDE SEQUENCE</scope>
    <source>
        <strain evidence="1">NBRC 103855</strain>
    </source>
</reference>
<proteinExistence type="predicted"/>
<evidence type="ECO:0000313" key="1">
    <source>
        <dbReference type="EMBL" id="GLQ08820.1"/>
    </source>
</evidence>
<dbReference type="Proteomes" id="UP001161406">
    <property type="component" value="Unassembled WGS sequence"/>
</dbReference>
<reference evidence="1" key="2">
    <citation type="submission" date="2023-01" db="EMBL/GenBank/DDBJ databases">
        <title>Draft genome sequence of Devosia yakushimensis strain NBRC 103855.</title>
        <authorList>
            <person name="Sun Q."/>
            <person name="Mori K."/>
        </authorList>
    </citation>
    <scope>NUCLEOTIDE SEQUENCE</scope>
    <source>
        <strain evidence="1">NBRC 103855</strain>
    </source>
</reference>
<gene>
    <name evidence="1" type="ORF">GCM10007913_07520</name>
</gene>
<comment type="caution">
    <text evidence="1">The sequence shown here is derived from an EMBL/GenBank/DDBJ whole genome shotgun (WGS) entry which is preliminary data.</text>
</comment>
<sequence>MTDKTISEAAILDLRQRLAAILTDLNAAGLEDGEAMFLLGGTVTGLVDRGGATDWKSFKQGLPAADFARLLKQVETEGNQLVADGKHKAAYALQALAVSLVASRQDDKVLRDGEQLLDAVIDTTVANFRKHAKPTPSKAH</sequence>